<dbReference type="PANTHER" id="PTHR39201:SF1">
    <property type="entry name" value="FLAVODOXIN-LIKE DOMAIN-CONTAINING PROTEIN"/>
    <property type="match status" value="1"/>
</dbReference>
<evidence type="ECO:0000256" key="2">
    <source>
        <dbReference type="ARBA" id="ARBA00038292"/>
    </source>
</evidence>
<dbReference type="GO" id="GO:0009055">
    <property type="term" value="F:electron transfer activity"/>
    <property type="evidence" value="ECO:0007669"/>
    <property type="project" value="InterPro"/>
</dbReference>
<reference evidence="4 5" key="1">
    <citation type="submission" date="2016-08" db="EMBL/GenBank/DDBJ databases">
        <authorList>
            <person name="Seilhamer J.J."/>
        </authorList>
    </citation>
    <scope>NUCLEOTIDE SEQUENCE [LARGE SCALE GENOMIC DNA]</scope>
    <source>
        <strain evidence="4">L21-II-0</strain>
    </source>
</reference>
<gene>
    <name evidence="4" type="ORF">L21_0811</name>
</gene>
<evidence type="ECO:0000256" key="1">
    <source>
        <dbReference type="ARBA" id="ARBA00001966"/>
    </source>
</evidence>
<comment type="similarity">
    <text evidence="2">Belongs to the SsuE family. Isf subfamily.</text>
</comment>
<sequence length="161" mass="17394">MILIVYYSGEGHTEKVAKALAEKVGGRLARIEPVTETGMFRKGMMAMFGMRAEIRPVKTDLADVDFLVVATPVWSRKVPPYVNEYLSKVTGAAGKPFSVLVEMGGSGAESAVEIVRRSLEAKRMRFVSSAVTVESDVDAGRFGPTIEEFARTIAPIAVPAV</sequence>
<evidence type="ECO:0000259" key="3">
    <source>
        <dbReference type="PROSITE" id="PS50902"/>
    </source>
</evidence>
<comment type="cofactor">
    <cofactor evidence="1">
        <name>[4Fe-4S] cluster</name>
        <dbReference type="ChEBI" id="CHEBI:49883"/>
    </cofactor>
</comment>
<accession>A0A1M4MJ29</accession>
<dbReference type="InterPro" id="IPR008254">
    <property type="entry name" value="Flavodoxin/NO_synth"/>
</dbReference>
<dbReference type="Gene3D" id="3.40.50.360">
    <property type="match status" value="1"/>
</dbReference>
<evidence type="ECO:0000313" key="5">
    <source>
        <dbReference type="Proteomes" id="UP000184671"/>
    </source>
</evidence>
<dbReference type="InterPro" id="IPR005025">
    <property type="entry name" value="FMN_Rdtase-like_dom"/>
</dbReference>
<dbReference type="AlphaFoldDB" id="A0A1M4MJ29"/>
<dbReference type="InterPro" id="IPR029039">
    <property type="entry name" value="Flavoprotein-like_sf"/>
</dbReference>
<proteinExistence type="inferred from homology"/>
<dbReference type="Pfam" id="PF03358">
    <property type="entry name" value="FMN_red"/>
    <property type="match status" value="1"/>
</dbReference>
<feature type="domain" description="Flavodoxin-like" evidence="3">
    <location>
        <begin position="2"/>
        <end position="154"/>
    </location>
</feature>
<dbReference type="SUPFAM" id="SSF52218">
    <property type="entry name" value="Flavoproteins"/>
    <property type="match status" value="1"/>
</dbReference>
<dbReference type="GO" id="GO:0016491">
    <property type="term" value="F:oxidoreductase activity"/>
    <property type="evidence" value="ECO:0007669"/>
    <property type="project" value="InterPro"/>
</dbReference>
<protein>
    <submittedName>
        <fullName evidence="4">Flavodoxin</fullName>
    </submittedName>
</protein>
<dbReference type="Proteomes" id="UP000184671">
    <property type="component" value="Unassembled WGS sequence"/>
</dbReference>
<dbReference type="STRING" id="118126.L21_0811"/>
<evidence type="ECO:0000313" key="4">
    <source>
        <dbReference type="EMBL" id="SCL74924.1"/>
    </source>
</evidence>
<dbReference type="PANTHER" id="PTHR39201">
    <property type="entry name" value="EXPORTED PROTEIN-RELATED"/>
    <property type="match status" value="1"/>
</dbReference>
<dbReference type="PROSITE" id="PS00201">
    <property type="entry name" value="FLAVODOXIN"/>
    <property type="match status" value="1"/>
</dbReference>
<name>A0A1M4MJ29_9EURY</name>
<dbReference type="RefSeq" id="WP_074369253.1">
    <property type="nucleotide sequence ID" value="NZ_FMID01000021.1"/>
</dbReference>
<dbReference type="InterPro" id="IPR001226">
    <property type="entry name" value="Flavodoxin_CS"/>
</dbReference>
<dbReference type="GO" id="GO:0010181">
    <property type="term" value="F:FMN binding"/>
    <property type="evidence" value="ECO:0007669"/>
    <property type="project" value="InterPro"/>
</dbReference>
<dbReference type="EMBL" id="FMID01000021">
    <property type="protein sequence ID" value="SCL74924.1"/>
    <property type="molecule type" value="Genomic_DNA"/>
</dbReference>
<dbReference type="OrthoDB" id="73155at2157"/>
<organism evidence="4 5">
    <name type="scientific">Methanoculleus chikugoensis</name>
    <dbReference type="NCBI Taxonomy" id="118126"/>
    <lineage>
        <taxon>Archaea</taxon>
        <taxon>Methanobacteriati</taxon>
        <taxon>Methanobacteriota</taxon>
        <taxon>Stenosarchaea group</taxon>
        <taxon>Methanomicrobia</taxon>
        <taxon>Methanomicrobiales</taxon>
        <taxon>Methanomicrobiaceae</taxon>
        <taxon>Methanoculleus</taxon>
    </lineage>
</organism>
<dbReference type="PROSITE" id="PS50902">
    <property type="entry name" value="FLAVODOXIN_LIKE"/>
    <property type="match status" value="1"/>
</dbReference>